<keyword evidence="4 6" id="KW-0808">Transferase</keyword>
<evidence type="ECO:0000256" key="5">
    <source>
        <dbReference type="ARBA" id="ARBA00022691"/>
    </source>
</evidence>
<evidence type="ECO:0000256" key="4">
    <source>
        <dbReference type="ARBA" id="ARBA00022679"/>
    </source>
</evidence>
<dbReference type="GO" id="GO:0008276">
    <property type="term" value="F:protein methyltransferase activity"/>
    <property type="evidence" value="ECO:0007669"/>
    <property type="project" value="UniProtKB-UniRule"/>
</dbReference>
<accession>A0AAU7VI65</accession>
<dbReference type="EMBL" id="CP158367">
    <property type="protein sequence ID" value="XBX73738.1"/>
    <property type="molecule type" value="Genomic_DNA"/>
</dbReference>
<keyword evidence="2 6" id="KW-0963">Cytoplasm</keyword>
<dbReference type="PANTHER" id="PTHR43648">
    <property type="entry name" value="ELECTRON TRANSFER FLAVOPROTEIN BETA SUBUNIT LYSINE METHYLTRANSFERASE"/>
    <property type="match status" value="1"/>
</dbReference>
<comment type="similarity">
    <text evidence="1 6">Belongs to the methyltransferase superfamily. PrmA family.</text>
</comment>
<dbReference type="SUPFAM" id="SSF53335">
    <property type="entry name" value="S-adenosyl-L-methionine-dependent methyltransferases"/>
    <property type="match status" value="1"/>
</dbReference>
<feature type="binding site" evidence="6">
    <location>
        <position position="200"/>
    </location>
    <ligand>
        <name>S-adenosyl-L-methionine</name>
        <dbReference type="ChEBI" id="CHEBI:59789"/>
    </ligand>
</feature>
<dbReference type="Pfam" id="PF06325">
    <property type="entry name" value="PrmA"/>
    <property type="match status" value="1"/>
</dbReference>
<dbReference type="EC" id="2.1.1.-" evidence="6"/>
<dbReference type="PIRSF" id="PIRSF000401">
    <property type="entry name" value="RPL11_MTase"/>
    <property type="match status" value="1"/>
</dbReference>
<dbReference type="InterPro" id="IPR004498">
    <property type="entry name" value="Ribosomal_PrmA_MeTrfase"/>
</dbReference>
<name>A0AAU7VI65_9FIRM</name>
<reference evidence="7" key="2">
    <citation type="submission" date="2024-06" db="EMBL/GenBank/DDBJ databases">
        <authorList>
            <person name="Petrova K.O."/>
            <person name="Toshchakov S.V."/>
            <person name="Boltjanskaja Y.V."/>
            <person name="Kevbrin V."/>
        </authorList>
    </citation>
    <scope>NUCLEOTIDE SEQUENCE</scope>
    <source>
        <strain evidence="7">Z-910T</strain>
    </source>
</reference>
<dbReference type="PANTHER" id="PTHR43648:SF1">
    <property type="entry name" value="ELECTRON TRANSFER FLAVOPROTEIN BETA SUBUNIT LYSINE METHYLTRANSFERASE"/>
    <property type="match status" value="1"/>
</dbReference>
<dbReference type="GO" id="GO:0005840">
    <property type="term" value="C:ribosome"/>
    <property type="evidence" value="ECO:0007669"/>
    <property type="project" value="UniProtKB-KW"/>
</dbReference>
<organism evidence="7">
    <name type="scientific">Proteinivorax tanatarense</name>
    <dbReference type="NCBI Taxonomy" id="1260629"/>
    <lineage>
        <taxon>Bacteria</taxon>
        <taxon>Bacillati</taxon>
        <taxon>Bacillota</taxon>
        <taxon>Clostridia</taxon>
        <taxon>Eubacteriales</taxon>
        <taxon>Proteinivoracaceae</taxon>
        <taxon>Proteinivorax</taxon>
    </lineage>
</organism>
<evidence type="ECO:0000256" key="2">
    <source>
        <dbReference type="ARBA" id="ARBA00022490"/>
    </source>
</evidence>
<feature type="binding site" evidence="6">
    <location>
        <position position="157"/>
    </location>
    <ligand>
        <name>S-adenosyl-L-methionine</name>
        <dbReference type="ChEBI" id="CHEBI:59789"/>
    </ligand>
</feature>
<feature type="binding site" evidence="6">
    <location>
        <position position="242"/>
    </location>
    <ligand>
        <name>S-adenosyl-L-methionine</name>
        <dbReference type="ChEBI" id="CHEBI:59789"/>
    </ligand>
</feature>
<keyword evidence="3 6" id="KW-0489">Methyltransferase</keyword>
<dbReference type="InterPro" id="IPR029063">
    <property type="entry name" value="SAM-dependent_MTases_sf"/>
</dbReference>
<gene>
    <name evidence="6 7" type="primary">prmA</name>
    <name evidence="7" type="ORF">PRVXT_001739</name>
</gene>
<keyword evidence="7" id="KW-0689">Ribosomal protein</keyword>
<sequence>MEWLEVKITTDTEELEVLNNYIHELGIGGVVIEDPSIIENYIKDNRWDSYSVDLLDLDENIIVKCYLPMDNQVFDTLSAIKTFVQLNCKKTDKNAVTTSQLSENDWANHWKKYFKPVEVAPNLIIKPSWEGYETKPNDVVIELDPGQAFGTGTHPTTSMCLKKLVQNIKKGDKVIDIGCGSGVLSIAASKLGASEVVGLDIDSTAIKVAKSNLELNNLNNIEFISGNIEEKTLFEADFVIINIIADVILKILPNLNSYIKKEGTLVLSGVILSRQKEVVESLNKNGYTIKDIDTDGEWVCITAQRWK</sequence>
<keyword evidence="7" id="KW-0687">Ribonucleoprotein</keyword>
<dbReference type="InterPro" id="IPR050078">
    <property type="entry name" value="Ribosomal_L11_MeTrfase_PrmA"/>
</dbReference>
<comment type="catalytic activity">
    <reaction evidence="6">
        <text>L-lysyl-[protein] + 3 S-adenosyl-L-methionine = N(6),N(6),N(6)-trimethyl-L-lysyl-[protein] + 3 S-adenosyl-L-homocysteine + 3 H(+)</text>
        <dbReference type="Rhea" id="RHEA:54192"/>
        <dbReference type="Rhea" id="RHEA-COMP:9752"/>
        <dbReference type="Rhea" id="RHEA-COMP:13826"/>
        <dbReference type="ChEBI" id="CHEBI:15378"/>
        <dbReference type="ChEBI" id="CHEBI:29969"/>
        <dbReference type="ChEBI" id="CHEBI:57856"/>
        <dbReference type="ChEBI" id="CHEBI:59789"/>
        <dbReference type="ChEBI" id="CHEBI:61961"/>
    </reaction>
</comment>
<proteinExistence type="inferred from homology"/>
<comment type="function">
    <text evidence="6">Methylates ribosomal protein L11.</text>
</comment>
<dbReference type="HAMAP" id="MF_00735">
    <property type="entry name" value="Methyltr_PrmA"/>
    <property type="match status" value="1"/>
</dbReference>
<dbReference type="GO" id="GO:0005737">
    <property type="term" value="C:cytoplasm"/>
    <property type="evidence" value="ECO:0007669"/>
    <property type="project" value="UniProtKB-SubCell"/>
</dbReference>
<dbReference type="RefSeq" id="WP_350342500.1">
    <property type="nucleotide sequence ID" value="NZ_CP158367.1"/>
</dbReference>
<evidence type="ECO:0000313" key="7">
    <source>
        <dbReference type="EMBL" id="XBX73738.1"/>
    </source>
</evidence>
<comment type="subcellular location">
    <subcellularLocation>
        <location evidence="6">Cytoplasm</location>
    </subcellularLocation>
</comment>
<protein>
    <recommendedName>
        <fullName evidence="6">Ribosomal protein L11 methyltransferase</fullName>
        <shortName evidence="6">L11 Mtase</shortName>
        <ecNumber evidence="6">2.1.1.-</ecNumber>
    </recommendedName>
</protein>
<dbReference type="AlphaFoldDB" id="A0AAU7VI65"/>
<feature type="binding site" evidence="6">
    <location>
        <position position="178"/>
    </location>
    <ligand>
        <name>S-adenosyl-L-methionine</name>
        <dbReference type="ChEBI" id="CHEBI:59789"/>
    </ligand>
</feature>
<dbReference type="NCBIfam" id="TIGR00406">
    <property type="entry name" value="prmA"/>
    <property type="match status" value="1"/>
</dbReference>
<reference evidence="7" key="1">
    <citation type="journal article" date="2013" name="Extremophiles">
        <title>Proteinivorax tanatarense gen. nov., sp. nov., an anaerobic, haloalkaliphilic, proteolytic bacterium isolated from a decaying algal bloom, and proposal of Proteinivoraceae fam. nov.</title>
        <authorList>
            <person name="Kevbrin V."/>
            <person name="Boltyanskaya Y."/>
            <person name="Zhilina T."/>
            <person name="Kolganova T."/>
            <person name="Lavrentjeva E."/>
            <person name="Kuznetsov B."/>
        </authorList>
    </citation>
    <scope>NUCLEOTIDE SEQUENCE</scope>
    <source>
        <strain evidence="7">Z-910T</strain>
    </source>
</reference>
<keyword evidence="5 6" id="KW-0949">S-adenosyl-L-methionine</keyword>
<evidence type="ECO:0000256" key="1">
    <source>
        <dbReference type="ARBA" id="ARBA00009741"/>
    </source>
</evidence>
<dbReference type="Gene3D" id="3.40.50.150">
    <property type="entry name" value="Vaccinia Virus protein VP39"/>
    <property type="match status" value="1"/>
</dbReference>
<evidence type="ECO:0000256" key="3">
    <source>
        <dbReference type="ARBA" id="ARBA00022603"/>
    </source>
</evidence>
<dbReference type="GO" id="GO:0032259">
    <property type="term" value="P:methylation"/>
    <property type="evidence" value="ECO:0007669"/>
    <property type="project" value="UniProtKB-KW"/>
</dbReference>
<dbReference type="CDD" id="cd02440">
    <property type="entry name" value="AdoMet_MTases"/>
    <property type="match status" value="1"/>
</dbReference>
<evidence type="ECO:0000256" key="6">
    <source>
        <dbReference type="HAMAP-Rule" id="MF_00735"/>
    </source>
</evidence>